<organism evidence="1">
    <name type="scientific">Tolypothrix bouteillei VB521301</name>
    <dbReference type="NCBI Taxonomy" id="1479485"/>
    <lineage>
        <taxon>Bacteria</taxon>
        <taxon>Bacillati</taxon>
        <taxon>Cyanobacteriota</taxon>
        <taxon>Cyanophyceae</taxon>
        <taxon>Nostocales</taxon>
        <taxon>Tolypothrichaceae</taxon>
        <taxon>Tolypothrix</taxon>
    </lineage>
</organism>
<protein>
    <submittedName>
        <fullName evidence="1">Uncharacterized protein</fullName>
    </submittedName>
</protein>
<evidence type="ECO:0000313" key="1">
    <source>
        <dbReference type="EMBL" id="KIE13860.1"/>
    </source>
</evidence>
<reference evidence="1" key="1">
    <citation type="journal article" date="2015" name="Genome Announc.">
        <title>Draft Genome Sequence of Tolypothrix boutellei Strain VB521301.</title>
        <authorList>
            <person name="Chandrababunaidu M.M."/>
            <person name="Singh D."/>
            <person name="Sen D."/>
            <person name="Bhan S."/>
            <person name="Das S."/>
            <person name="Gupta A."/>
            <person name="Adhikary S.P."/>
            <person name="Tripathy S."/>
        </authorList>
    </citation>
    <scope>NUCLEOTIDE SEQUENCE</scope>
    <source>
        <strain evidence="1">VB521301</strain>
    </source>
</reference>
<name>A0A0C1RPB9_9CYAN</name>
<accession>A0A0C1RPB9</accession>
<comment type="caution">
    <text evidence="1">The sequence shown here is derived from an EMBL/GenBank/DDBJ whole genome shotgun (WGS) entry which is preliminary data.</text>
</comment>
<dbReference type="EMBL" id="JHEG02000001">
    <property type="protein sequence ID" value="KIE13860.1"/>
    <property type="molecule type" value="Genomic_DNA"/>
</dbReference>
<gene>
    <name evidence="1" type="ORF">DA73_0200190</name>
</gene>
<dbReference type="AlphaFoldDB" id="A0A0C1RPB9"/>
<proteinExistence type="predicted"/>
<sequence>MYEGALTKGKVYEVLEHNLELNQVKIKGDNNRIRWYPVDCFKFGSVSVTRVKSVKIDDEIEEQLCAYTEVTITMSIGEQELKRWCYFLTPDYAKKWFVDRTNFKPMLLGKHGMILPILTYESITKAIEYLENHNLIEEHSLPLE</sequence>